<dbReference type="AlphaFoldDB" id="A0AAD7TC21"/>
<organism evidence="1 2">
    <name type="scientific">Aldrovandia affinis</name>
    <dbReference type="NCBI Taxonomy" id="143900"/>
    <lineage>
        <taxon>Eukaryota</taxon>
        <taxon>Metazoa</taxon>
        <taxon>Chordata</taxon>
        <taxon>Craniata</taxon>
        <taxon>Vertebrata</taxon>
        <taxon>Euteleostomi</taxon>
        <taxon>Actinopterygii</taxon>
        <taxon>Neopterygii</taxon>
        <taxon>Teleostei</taxon>
        <taxon>Notacanthiformes</taxon>
        <taxon>Halosauridae</taxon>
        <taxon>Aldrovandia</taxon>
    </lineage>
</organism>
<protein>
    <submittedName>
        <fullName evidence="1">Uncharacterized protein</fullName>
    </submittedName>
</protein>
<accession>A0AAD7TC21</accession>
<comment type="caution">
    <text evidence="1">The sequence shown here is derived from an EMBL/GenBank/DDBJ whole genome shotgun (WGS) entry which is preliminary data.</text>
</comment>
<dbReference type="Proteomes" id="UP001221898">
    <property type="component" value="Unassembled WGS sequence"/>
</dbReference>
<evidence type="ECO:0000313" key="1">
    <source>
        <dbReference type="EMBL" id="KAJ8418135.1"/>
    </source>
</evidence>
<keyword evidence="2" id="KW-1185">Reference proteome</keyword>
<gene>
    <name evidence="1" type="ORF">AAFF_G00138440</name>
</gene>
<sequence length="105" mass="11498">MSTVTTGVKAQLANGGVRRPTGKRLVFSQSFLSVPLYHREGGGQTGVQLCGSYSIQKHLLQRRVGSECRAQVSQPRRNSRGWRRGTHLIHYLLGAVELEAGDPSP</sequence>
<evidence type="ECO:0000313" key="2">
    <source>
        <dbReference type="Proteomes" id="UP001221898"/>
    </source>
</evidence>
<name>A0AAD7TC21_9TELE</name>
<reference evidence="1" key="1">
    <citation type="journal article" date="2023" name="Science">
        <title>Genome structures resolve the early diversification of teleost fishes.</title>
        <authorList>
            <person name="Parey E."/>
            <person name="Louis A."/>
            <person name="Montfort J."/>
            <person name="Bouchez O."/>
            <person name="Roques C."/>
            <person name="Iampietro C."/>
            <person name="Lluch J."/>
            <person name="Castinel A."/>
            <person name="Donnadieu C."/>
            <person name="Desvignes T."/>
            <person name="Floi Bucao C."/>
            <person name="Jouanno E."/>
            <person name="Wen M."/>
            <person name="Mejri S."/>
            <person name="Dirks R."/>
            <person name="Jansen H."/>
            <person name="Henkel C."/>
            <person name="Chen W.J."/>
            <person name="Zahm M."/>
            <person name="Cabau C."/>
            <person name="Klopp C."/>
            <person name="Thompson A.W."/>
            <person name="Robinson-Rechavi M."/>
            <person name="Braasch I."/>
            <person name="Lecointre G."/>
            <person name="Bobe J."/>
            <person name="Postlethwait J.H."/>
            <person name="Berthelot C."/>
            <person name="Roest Crollius H."/>
            <person name="Guiguen Y."/>
        </authorList>
    </citation>
    <scope>NUCLEOTIDE SEQUENCE</scope>
    <source>
        <strain evidence="1">NC1722</strain>
    </source>
</reference>
<dbReference type="EMBL" id="JAINUG010000002">
    <property type="protein sequence ID" value="KAJ8418135.1"/>
    <property type="molecule type" value="Genomic_DNA"/>
</dbReference>
<proteinExistence type="predicted"/>